<dbReference type="CDD" id="cd06261">
    <property type="entry name" value="TM_PBP2"/>
    <property type="match status" value="1"/>
</dbReference>
<dbReference type="InterPro" id="IPR035906">
    <property type="entry name" value="MetI-like_sf"/>
</dbReference>
<evidence type="ECO:0000256" key="8">
    <source>
        <dbReference type="ARBA" id="ARBA00023136"/>
    </source>
</evidence>
<feature type="transmembrane region" description="Helical" evidence="9">
    <location>
        <begin position="145"/>
        <end position="164"/>
    </location>
</feature>
<feature type="transmembrane region" description="Helical" evidence="9">
    <location>
        <begin position="20"/>
        <end position="40"/>
    </location>
</feature>
<evidence type="ECO:0000256" key="7">
    <source>
        <dbReference type="ARBA" id="ARBA00022989"/>
    </source>
</evidence>
<dbReference type="Gene3D" id="1.10.3720.10">
    <property type="entry name" value="MetI-like"/>
    <property type="match status" value="1"/>
</dbReference>
<comment type="function">
    <text evidence="10">Part of the binding-protein-dependent transport system for phosphate; probably responsible for the translocation of the substrate across the membrane.</text>
</comment>
<organism evidence="12 13">
    <name type="scientific">Bellilinea caldifistulae</name>
    <dbReference type="NCBI Taxonomy" id="360411"/>
    <lineage>
        <taxon>Bacteria</taxon>
        <taxon>Bacillati</taxon>
        <taxon>Chloroflexota</taxon>
        <taxon>Anaerolineae</taxon>
        <taxon>Anaerolineales</taxon>
        <taxon>Anaerolineaceae</taxon>
        <taxon>Bellilinea</taxon>
    </lineage>
</organism>
<dbReference type="InterPro" id="IPR051124">
    <property type="entry name" value="Phosphate_Transport_Permease"/>
</dbReference>
<comment type="caution">
    <text evidence="12">The sequence shown here is derived from an EMBL/GenBank/DDBJ whole genome shotgun (WGS) entry which is preliminary data.</text>
</comment>
<dbReference type="SUPFAM" id="SSF161098">
    <property type="entry name" value="MetI-like"/>
    <property type="match status" value="1"/>
</dbReference>
<keyword evidence="8 9" id="KW-0472">Membrane</keyword>
<dbReference type="PROSITE" id="PS50928">
    <property type="entry name" value="ABC_TM1"/>
    <property type="match status" value="1"/>
</dbReference>
<evidence type="ECO:0000256" key="10">
    <source>
        <dbReference type="RuleBase" id="RU363054"/>
    </source>
</evidence>
<keyword evidence="13" id="KW-1185">Reference proteome</keyword>
<dbReference type="EMBL" id="LGHJ01000017">
    <property type="protein sequence ID" value="KPL74527.1"/>
    <property type="molecule type" value="Genomic_DNA"/>
</dbReference>
<feature type="transmembrane region" description="Helical" evidence="9">
    <location>
        <begin position="61"/>
        <end position="94"/>
    </location>
</feature>
<sequence>MKAQRAALNERIINSLIKLAGYSSIVFVGLILIFLVREGLPALNDVSLKDLFGSRWYPIEGYFGILPLISGSLLVTVGAILIAIPLGIGTAVFLSEFSPSWLRNLLKPIIEVLAGLPSVVLGFLGIQIVAPFFRRFLDLPTGLTAFTGAVLLALISLPTIVSIAEDALNTVPPAYRQGALALGATNWQTAWGVTVPAARSGLLTALMLGIGRSIGETMAVMMVTGNAPVLPSGLNALFLPARTMTATIASEMGEVATGSPHYHVLFFIGIILFLISLVVNLTASSLSLRSRKRAERLLS</sequence>
<dbReference type="GO" id="GO:0005315">
    <property type="term" value="F:phosphate transmembrane transporter activity"/>
    <property type="evidence" value="ECO:0007669"/>
    <property type="project" value="InterPro"/>
</dbReference>
<dbReference type="PATRIC" id="fig|360411.5.peg.2235"/>
<evidence type="ECO:0000256" key="5">
    <source>
        <dbReference type="ARBA" id="ARBA00022592"/>
    </source>
</evidence>
<evidence type="ECO:0000256" key="6">
    <source>
        <dbReference type="ARBA" id="ARBA00022692"/>
    </source>
</evidence>
<comment type="similarity">
    <text evidence="2 10">Belongs to the binding-protein-dependent transport system permease family. CysTW subfamily.</text>
</comment>
<accession>A0A0P6X3V9</accession>
<proteinExistence type="inferred from homology"/>
<dbReference type="Proteomes" id="UP000050514">
    <property type="component" value="Unassembled WGS sequence"/>
</dbReference>
<gene>
    <name evidence="12" type="ORF">AC812_12065</name>
</gene>
<keyword evidence="4 10" id="KW-1003">Cell membrane</keyword>
<keyword evidence="7 9" id="KW-1133">Transmembrane helix</keyword>
<evidence type="ECO:0000256" key="1">
    <source>
        <dbReference type="ARBA" id="ARBA00004651"/>
    </source>
</evidence>
<name>A0A0P6X3V9_9CHLR</name>
<feature type="transmembrane region" description="Helical" evidence="9">
    <location>
        <begin position="262"/>
        <end position="283"/>
    </location>
</feature>
<dbReference type="AlphaFoldDB" id="A0A0P6X3V9"/>
<dbReference type="Pfam" id="PF00528">
    <property type="entry name" value="BPD_transp_1"/>
    <property type="match status" value="1"/>
</dbReference>
<keyword evidence="5 10" id="KW-0592">Phosphate transport</keyword>
<dbReference type="STRING" id="360411.AC812_12065"/>
<evidence type="ECO:0000313" key="12">
    <source>
        <dbReference type="EMBL" id="KPL74527.1"/>
    </source>
</evidence>
<dbReference type="InterPro" id="IPR011864">
    <property type="entry name" value="Phosphate_PstC"/>
</dbReference>
<evidence type="ECO:0000256" key="4">
    <source>
        <dbReference type="ARBA" id="ARBA00022475"/>
    </source>
</evidence>
<evidence type="ECO:0000259" key="11">
    <source>
        <dbReference type="PROSITE" id="PS50928"/>
    </source>
</evidence>
<keyword evidence="3 9" id="KW-0813">Transport</keyword>
<reference evidence="12 13" key="1">
    <citation type="submission" date="2015-07" db="EMBL/GenBank/DDBJ databases">
        <title>Draft genome of Bellilinea caldifistulae DSM 17877.</title>
        <authorList>
            <person name="Hemp J."/>
            <person name="Ward L.M."/>
            <person name="Pace L.A."/>
            <person name="Fischer W.W."/>
        </authorList>
    </citation>
    <scope>NUCLEOTIDE SEQUENCE [LARGE SCALE GENOMIC DNA]</scope>
    <source>
        <strain evidence="12 13">GOMI-1</strain>
    </source>
</reference>
<evidence type="ECO:0000256" key="3">
    <source>
        <dbReference type="ARBA" id="ARBA00022448"/>
    </source>
</evidence>
<dbReference type="NCBIfam" id="TIGR02138">
    <property type="entry name" value="phosphate_pstC"/>
    <property type="match status" value="1"/>
</dbReference>
<dbReference type="GO" id="GO:0006817">
    <property type="term" value="P:phosphate ion transport"/>
    <property type="evidence" value="ECO:0007669"/>
    <property type="project" value="UniProtKB-KW"/>
</dbReference>
<dbReference type="GO" id="GO:0005886">
    <property type="term" value="C:plasma membrane"/>
    <property type="evidence" value="ECO:0007669"/>
    <property type="project" value="UniProtKB-SubCell"/>
</dbReference>
<keyword evidence="6 9" id="KW-0812">Transmembrane</keyword>
<feature type="transmembrane region" description="Helical" evidence="9">
    <location>
        <begin position="114"/>
        <end position="133"/>
    </location>
</feature>
<comment type="caution">
    <text evidence="10">Lacks conserved residue(s) required for the propagation of feature annotation.</text>
</comment>
<dbReference type="RefSeq" id="WP_061918805.1">
    <property type="nucleotide sequence ID" value="NZ_DF967971.1"/>
</dbReference>
<dbReference type="PANTHER" id="PTHR30425:SF1">
    <property type="entry name" value="PHOSPHATE TRANSPORT SYSTEM PERMEASE PROTEIN PSTC"/>
    <property type="match status" value="1"/>
</dbReference>
<feature type="domain" description="ABC transmembrane type-1" evidence="11">
    <location>
        <begin position="69"/>
        <end position="283"/>
    </location>
</feature>
<dbReference type="PANTHER" id="PTHR30425">
    <property type="entry name" value="PHOSPHATE TRANSPORT SYSTEM PERMEASE PROTEIN PST"/>
    <property type="match status" value="1"/>
</dbReference>
<dbReference type="InterPro" id="IPR000515">
    <property type="entry name" value="MetI-like"/>
</dbReference>
<evidence type="ECO:0000256" key="9">
    <source>
        <dbReference type="RuleBase" id="RU363032"/>
    </source>
</evidence>
<protein>
    <recommendedName>
        <fullName evidence="10">Phosphate transport system permease protein</fullName>
    </recommendedName>
</protein>
<evidence type="ECO:0000313" key="13">
    <source>
        <dbReference type="Proteomes" id="UP000050514"/>
    </source>
</evidence>
<dbReference type="OrthoDB" id="9785113at2"/>
<comment type="subcellular location">
    <subcellularLocation>
        <location evidence="1 9">Cell membrane</location>
        <topology evidence="1 9">Multi-pass membrane protein</topology>
    </subcellularLocation>
</comment>
<evidence type="ECO:0000256" key="2">
    <source>
        <dbReference type="ARBA" id="ARBA00007069"/>
    </source>
</evidence>